<evidence type="ECO:0000313" key="3">
    <source>
        <dbReference type="Proteomes" id="UP000250235"/>
    </source>
</evidence>
<dbReference type="AlphaFoldDB" id="A0A2Z7D7Q9"/>
<dbReference type="PANTHER" id="PTHR46033">
    <property type="entry name" value="PROTEIN MAIN-LIKE 2"/>
    <property type="match status" value="1"/>
</dbReference>
<protein>
    <submittedName>
        <fullName evidence="2">Serine/threonine-protein phosphatase 7 long form</fullName>
    </submittedName>
</protein>
<dbReference type="GO" id="GO:0010073">
    <property type="term" value="P:meristem maintenance"/>
    <property type="evidence" value="ECO:0007669"/>
    <property type="project" value="InterPro"/>
</dbReference>
<name>A0A2Z7D7Q9_9LAMI</name>
<dbReference type="InterPro" id="IPR044824">
    <property type="entry name" value="MAIN-like"/>
</dbReference>
<evidence type="ECO:0000313" key="2">
    <source>
        <dbReference type="EMBL" id="KZV55579.1"/>
    </source>
</evidence>
<dbReference type="Proteomes" id="UP000250235">
    <property type="component" value="Unassembled WGS sequence"/>
</dbReference>
<accession>A0A2Z7D7Q9</accession>
<sequence length="296" mass="33544">MAENVDNVLYLRDRHISNNIASNDMDIVIPPRRSDKSLWTVVRNGIHLRVLLRLAQMGFYGVIQCGPIKYFDNHLITVLVERWRQETHTFHLPVGEATITLQDVAMIWGLNIDGLAVIGRDISYSKSELLQRCTRLLGFTPEANRIKGAHLYLTALRDHCLQHVITDYSTEEQVTQYSRCVALLIMGGCMFPDSESSAVKLMYLQFLEDIDMVNTYSWGSAVLAYLYRELCSTAMGLKVDICGPVHILQIWAWSRLTVFSPDKEQQCSTAPEDAADALQGLPIRPYGAAYIFRISI</sequence>
<keyword evidence="3" id="KW-1185">Reference proteome</keyword>
<dbReference type="PANTHER" id="PTHR46033:SF8">
    <property type="entry name" value="PROTEIN MAINTENANCE OF MERISTEMS-LIKE"/>
    <property type="match status" value="1"/>
</dbReference>
<dbReference type="EMBL" id="KQ988495">
    <property type="protein sequence ID" value="KZV55579.1"/>
    <property type="molecule type" value="Genomic_DNA"/>
</dbReference>
<dbReference type="Pfam" id="PF10536">
    <property type="entry name" value="PMD"/>
    <property type="match status" value="1"/>
</dbReference>
<dbReference type="InterPro" id="IPR019557">
    <property type="entry name" value="AminoTfrase-like_pln_mobile"/>
</dbReference>
<dbReference type="OrthoDB" id="912783at2759"/>
<gene>
    <name evidence="2" type="ORF">F511_12685</name>
</gene>
<organism evidence="2 3">
    <name type="scientific">Dorcoceras hygrometricum</name>
    <dbReference type="NCBI Taxonomy" id="472368"/>
    <lineage>
        <taxon>Eukaryota</taxon>
        <taxon>Viridiplantae</taxon>
        <taxon>Streptophyta</taxon>
        <taxon>Embryophyta</taxon>
        <taxon>Tracheophyta</taxon>
        <taxon>Spermatophyta</taxon>
        <taxon>Magnoliopsida</taxon>
        <taxon>eudicotyledons</taxon>
        <taxon>Gunneridae</taxon>
        <taxon>Pentapetalae</taxon>
        <taxon>asterids</taxon>
        <taxon>lamiids</taxon>
        <taxon>Lamiales</taxon>
        <taxon>Gesneriaceae</taxon>
        <taxon>Didymocarpoideae</taxon>
        <taxon>Trichosporeae</taxon>
        <taxon>Loxocarpinae</taxon>
        <taxon>Dorcoceras</taxon>
    </lineage>
</organism>
<reference evidence="2 3" key="1">
    <citation type="journal article" date="2015" name="Proc. Natl. Acad. Sci. U.S.A.">
        <title>The resurrection genome of Boea hygrometrica: A blueprint for survival of dehydration.</title>
        <authorList>
            <person name="Xiao L."/>
            <person name="Yang G."/>
            <person name="Zhang L."/>
            <person name="Yang X."/>
            <person name="Zhao S."/>
            <person name="Ji Z."/>
            <person name="Zhou Q."/>
            <person name="Hu M."/>
            <person name="Wang Y."/>
            <person name="Chen M."/>
            <person name="Xu Y."/>
            <person name="Jin H."/>
            <person name="Xiao X."/>
            <person name="Hu G."/>
            <person name="Bao F."/>
            <person name="Hu Y."/>
            <person name="Wan P."/>
            <person name="Li L."/>
            <person name="Deng X."/>
            <person name="Kuang T."/>
            <person name="Xiang C."/>
            <person name="Zhu J.K."/>
            <person name="Oliver M.J."/>
            <person name="He Y."/>
        </authorList>
    </citation>
    <scope>NUCLEOTIDE SEQUENCE [LARGE SCALE GENOMIC DNA]</scope>
    <source>
        <strain evidence="3">cv. XS01</strain>
    </source>
</reference>
<proteinExistence type="predicted"/>
<evidence type="ECO:0000259" key="1">
    <source>
        <dbReference type="Pfam" id="PF10536"/>
    </source>
</evidence>
<feature type="domain" description="Aminotransferase-like plant mobile" evidence="1">
    <location>
        <begin position="58"/>
        <end position="267"/>
    </location>
</feature>